<sequence>MYSNQLCKYIAEFLQTYIFRLSKIFLIDKIELRRTSQPVKILANFDNLYNYKIKKKYIF</sequence>
<comment type="caution">
    <text evidence="1">The sequence shown here is derived from an EMBL/GenBank/DDBJ whole genome shotgun (WGS) entry which is preliminary data.</text>
</comment>
<gene>
    <name evidence="1" type="ORF">BpHYR1_025595</name>
</gene>
<dbReference type="AlphaFoldDB" id="A0A3M7S555"/>
<evidence type="ECO:0000313" key="2">
    <source>
        <dbReference type="Proteomes" id="UP000276133"/>
    </source>
</evidence>
<evidence type="ECO:0000313" key="1">
    <source>
        <dbReference type="EMBL" id="RNA30757.1"/>
    </source>
</evidence>
<dbReference type="Proteomes" id="UP000276133">
    <property type="component" value="Unassembled WGS sequence"/>
</dbReference>
<dbReference type="EMBL" id="REGN01002048">
    <property type="protein sequence ID" value="RNA30757.1"/>
    <property type="molecule type" value="Genomic_DNA"/>
</dbReference>
<organism evidence="1 2">
    <name type="scientific">Brachionus plicatilis</name>
    <name type="common">Marine rotifer</name>
    <name type="synonym">Brachionus muelleri</name>
    <dbReference type="NCBI Taxonomy" id="10195"/>
    <lineage>
        <taxon>Eukaryota</taxon>
        <taxon>Metazoa</taxon>
        <taxon>Spiralia</taxon>
        <taxon>Gnathifera</taxon>
        <taxon>Rotifera</taxon>
        <taxon>Eurotatoria</taxon>
        <taxon>Monogononta</taxon>
        <taxon>Pseudotrocha</taxon>
        <taxon>Ploima</taxon>
        <taxon>Brachionidae</taxon>
        <taxon>Brachionus</taxon>
    </lineage>
</organism>
<reference evidence="1 2" key="1">
    <citation type="journal article" date="2018" name="Sci. Rep.">
        <title>Genomic signatures of local adaptation to the degree of environmental predictability in rotifers.</title>
        <authorList>
            <person name="Franch-Gras L."/>
            <person name="Hahn C."/>
            <person name="Garcia-Roger E.M."/>
            <person name="Carmona M.J."/>
            <person name="Serra M."/>
            <person name="Gomez A."/>
        </authorList>
    </citation>
    <scope>NUCLEOTIDE SEQUENCE [LARGE SCALE GENOMIC DNA]</scope>
    <source>
        <strain evidence="1">HYR1</strain>
    </source>
</reference>
<name>A0A3M7S555_BRAPC</name>
<proteinExistence type="predicted"/>
<accession>A0A3M7S555</accession>
<keyword evidence="2" id="KW-1185">Reference proteome</keyword>
<protein>
    <submittedName>
        <fullName evidence="1">Uncharacterized protein</fullName>
    </submittedName>
</protein>